<protein>
    <submittedName>
        <fullName evidence="2">Retron Ec48 family effector membrane protein</fullName>
    </submittedName>
</protein>
<evidence type="ECO:0000313" key="2">
    <source>
        <dbReference type="EMBL" id="QRH01196.1"/>
    </source>
</evidence>
<dbReference type="Proteomes" id="UP000596252">
    <property type="component" value="Chromosome"/>
</dbReference>
<accession>A0ABX7G1J9</accession>
<dbReference type="EMBL" id="CP069213">
    <property type="protein sequence ID" value="QRH01196.1"/>
    <property type="molecule type" value="Genomic_DNA"/>
</dbReference>
<evidence type="ECO:0000313" key="3">
    <source>
        <dbReference type="Proteomes" id="UP000596252"/>
    </source>
</evidence>
<keyword evidence="1" id="KW-1133">Transmembrane helix</keyword>
<dbReference type="InterPro" id="IPR053597">
    <property type="entry name" value="Retron_Ec48_antiviral"/>
</dbReference>
<evidence type="ECO:0000256" key="1">
    <source>
        <dbReference type="SAM" id="Phobius"/>
    </source>
</evidence>
<dbReference type="NCBIfam" id="NF038235">
    <property type="entry name" value="retron_Ec48_2TM"/>
    <property type="match status" value="1"/>
</dbReference>
<feature type="transmembrane region" description="Helical" evidence="1">
    <location>
        <begin position="17"/>
        <end position="37"/>
    </location>
</feature>
<feature type="transmembrane region" description="Helical" evidence="1">
    <location>
        <begin position="74"/>
        <end position="92"/>
    </location>
</feature>
<dbReference type="RefSeq" id="WP_203324884.1">
    <property type="nucleotide sequence ID" value="NZ_CP069213.1"/>
</dbReference>
<organism evidence="2 3">
    <name type="scientific">Shewanella litorisediminis</name>
    <dbReference type="NCBI Taxonomy" id="1173586"/>
    <lineage>
        <taxon>Bacteria</taxon>
        <taxon>Pseudomonadati</taxon>
        <taxon>Pseudomonadota</taxon>
        <taxon>Gammaproteobacteria</taxon>
        <taxon>Alteromonadales</taxon>
        <taxon>Shewanellaceae</taxon>
        <taxon>Shewanella</taxon>
    </lineage>
</organism>
<proteinExistence type="predicted"/>
<reference evidence="2 3" key="1">
    <citation type="journal article" date="2012" name="Antonie Van Leeuwenhoek">
        <title>Shewanella litorisediminis sp. nov., a gammaproteobacterium isolated from a tidal flat sediment.</title>
        <authorList>
            <person name="Lee M.H."/>
            <person name="Yoon J.H."/>
        </authorList>
    </citation>
    <scope>NUCLEOTIDE SEQUENCE [LARGE SCALE GENOMIC DNA]</scope>
    <source>
        <strain evidence="2 3">SMK1-12</strain>
    </source>
</reference>
<keyword evidence="3" id="KW-1185">Reference proteome</keyword>
<keyword evidence="1" id="KW-0472">Membrane</keyword>
<sequence>MLAQEFIETNRDIFLKWIIYVYLGVMFVLILSLLAGVHNDNSLVFEPCFTEKCFKIFGEKFKVTLSLIQLTTQFFLGVLTAFGVILAIFSYFNSKESSNFNIHLANMAFFGNSLEQLVSQREYISYSSVNKNVLYNLIFPNSKKRKCCRF</sequence>
<gene>
    <name evidence="2" type="ORF">JQC75_15235</name>
</gene>
<name>A0ABX7G1J9_9GAMM</name>
<keyword evidence="1" id="KW-0812">Transmembrane</keyword>